<dbReference type="PANTHER" id="PTHR34561:SF1">
    <property type="entry name" value="NADH DEHYDROGENASE [UBIQUINONE] 1 ALPHA SUBCOMPLEX ASSEMBLY FACTOR 8"/>
    <property type="match status" value="1"/>
</dbReference>
<dbReference type="GeneID" id="108736319"/>
<name>A0A1W4WJV2_AGRPL</name>
<dbReference type="AlphaFoldDB" id="A0A1W4WJV2"/>
<gene>
    <name evidence="2" type="primary">LOC108736319</name>
</gene>
<dbReference type="GO" id="GO:0005739">
    <property type="term" value="C:mitochondrion"/>
    <property type="evidence" value="ECO:0007669"/>
    <property type="project" value="InterPro"/>
</dbReference>
<keyword evidence="1" id="KW-1185">Reference proteome</keyword>
<reference evidence="2" key="1">
    <citation type="submission" date="2025-08" db="UniProtKB">
        <authorList>
            <consortium name="RefSeq"/>
        </authorList>
    </citation>
    <scope>IDENTIFICATION</scope>
    <source>
        <tissue evidence="2">Entire body</tissue>
    </source>
</reference>
<dbReference type="RefSeq" id="XP_018324204.1">
    <property type="nucleotide sequence ID" value="XM_018468702.2"/>
</dbReference>
<dbReference type="Proteomes" id="UP000192223">
    <property type="component" value="Unplaced"/>
</dbReference>
<evidence type="ECO:0000313" key="1">
    <source>
        <dbReference type="Proteomes" id="UP000192223"/>
    </source>
</evidence>
<dbReference type="OrthoDB" id="3821113at2759"/>
<dbReference type="InterPro" id="IPR034595">
    <property type="entry name" value="NDUFAF8"/>
</dbReference>
<dbReference type="PANTHER" id="PTHR34561">
    <property type="entry name" value="NADH DEHYDROGENASE [UBIQUINONE] 1 ALPHA SUBCOMPLEX ASSEMBLY FACTOR 8"/>
    <property type="match status" value="1"/>
</dbReference>
<dbReference type="KEGG" id="apln:108736319"/>
<dbReference type="FunCoup" id="A0A1W4WJV2">
    <property type="interactions" value="26"/>
</dbReference>
<dbReference type="GO" id="GO:0032981">
    <property type="term" value="P:mitochondrial respiratory chain complex I assembly"/>
    <property type="evidence" value="ECO:0007669"/>
    <property type="project" value="InterPro"/>
</dbReference>
<evidence type="ECO:0000313" key="2">
    <source>
        <dbReference type="RefSeq" id="XP_018324204.1"/>
    </source>
</evidence>
<sequence>MMESVKKAKSRFRKYPALLAACKSEASVYAKCVVNKDLIKVNNCAEEFNLFKKCLQKSAASMGTRI</sequence>
<accession>A0A1W4WJV2</accession>
<proteinExistence type="predicted"/>
<organism evidence="1 2">
    <name type="scientific">Agrilus planipennis</name>
    <name type="common">Emerald ash borer</name>
    <name type="synonym">Agrilus marcopoli</name>
    <dbReference type="NCBI Taxonomy" id="224129"/>
    <lineage>
        <taxon>Eukaryota</taxon>
        <taxon>Metazoa</taxon>
        <taxon>Ecdysozoa</taxon>
        <taxon>Arthropoda</taxon>
        <taxon>Hexapoda</taxon>
        <taxon>Insecta</taxon>
        <taxon>Pterygota</taxon>
        <taxon>Neoptera</taxon>
        <taxon>Endopterygota</taxon>
        <taxon>Coleoptera</taxon>
        <taxon>Polyphaga</taxon>
        <taxon>Elateriformia</taxon>
        <taxon>Buprestoidea</taxon>
        <taxon>Buprestidae</taxon>
        <taxon>Agrilinae</taxon>
        <taxon>Agrilus</taxon>
    </lineage>
</organism>
<dbReference type="InParanoid" id="A0A1W4WJV2"/>
<protein>
    <submittedName>
        <fullName evidence="2">NADH dehydrogenase [ubiquinone] 1 alpha subcomplex assembly factor 8</fullName>
    </submittedName>
</protein>